<keyword evidence="2" id="KW-1133">Transmembrane helix</keyword>
<dbReference type="SMART" id="SM00209">
    <property type="entry name" value="TSP1"/>
    <property type="match status" value="1"/>
</dbReference>
<dbReference type="WBParaSite" id="HDID_0000695601-mRNA-1">
    <property type="protein sequence ID" value="HDID_0000695601-mRNA-1"/>
    <property type="gene ID" value="HDID_0000695601"/>
</dbReference>
<dbReference type="PROSITE" id="PS50026">
    <property type="entry name" value="EGF_3"/>
    <property type="match status" value="1"/>
</dbReference>
<dbReference type="PROSITE" id="PS50092">
    <property type="entry name" value="TSP1"/>
    <property type="match status" value="1"/>
</dbReference>
<dbReference type="InterPro" id="IPR000742">
    <property type="entry name" value="EGF"/>
</dbReference>
<feature type="domain" description="EGF-like" evidence="4">
    <location>
        <begin position="429"/>
        <end position="466"/>
    </location>
</feature>
<evidence type="ECO:0000256" key="1">
    <source>
        <dbReference type="PROSITE-ProRule" id="PRU00076"/>
    </source>
</evidence>
<keyword evidence="3" id="KW-0732">Signal</keyword>
<feature type="chain" id="PRO_5043131405" evidence="3">
    <location>
        <begin position="18"/>
        <end position="596"/>
    </location>
</feature>
<dbReference type="Proteomes" id="UP000274504">
    <property type="component" value="Unassembled WGS sequence"/>
</dbReference>
<evidence type="ECO:0000313" key="7">
    <source>
        <dbReference type="WBParaSite" id="HDID_0000695601-mRNA-1"/>
    </source>
</evidence>
<keyword evidence="1" id="KW-1015">Disulfide bond</keyword>
<dbReference type="Gene3D" id="2.20.100.10">
    <property type="entry name" value="Thrombospondin type-1 (TSP1) repeat"/>
    <property type="match status" value="1"/>
</dbReference>
<organism evidence="7">
    <name type="scientific">Hymenolepis diminuta</name>
    <name type="common">Rat tapeworm</name>
    <dbReference type="NCBI Taxonomy" id="6216"/>
    <lineage>
        <taxon>Eukaryota</taxon>
        <taxon>Metazoa</taxon>
        <taxon>Spiralia</taxon>
        <taxon>Lophotrochozoa</taxon>
        <taxon>Platyhelminthes</taxon>
        <taxon>Cestoda</taxon>
        <taxon>Eucestoda</taxon>
        <taxon>Cyclophyllidea</taxon>
        <taxon>Hymenolepididae</taxon>
        <taxon>Hymenolepis</taxon>
    </lineage>
</organism>
<dbReference type="STRING" id="6216.A0A0R3SPP7"/>
<feature type="signal peptide" evidence="3">
    <location>
        <begin position="1"/>
        <end position="17"/>
    </location>
</feature>
<evidence type="ECO:0000313" key="6">
    <source>
        <dbReference type="Proteomes" id="UP000274504"/>
    </source>
</evidence>
<evidence type="ECO:0000256" key="2">
    <source>
        <dbReference type="SAM" id="Phobius"/>
    </source>
</evidence>
<name>A0A0R3SPP7_HYMDI</name>
<reference evidence="7" key="1">
    <citation type="submission" date="2017-02" db="UniProtKB">
        <authorList>
            <consortium name="WormBaseParasite"/>
        </authorList>
    </citation>
    <scope>IDENTIFICATION</scope>
</reference>
<feature type="transmembrane region" description="Helical" evidence="2">
    <location>
        <begin position="573"/>
        <end position="594"/>
    </location>
</feature>
<evidence type="ECO:0000259" key="4">
    <source>
        <dbReference type="PROSITE" id="PS50026"/>
    </source>
</evidence>
<feature type="disulfide bond" evidence="1">
    <location>
        <begin position="433"/>
        <end position="443"/>
    </location>
</feature>
<reference evidence="5 6" key="2">
    <citation type="submission" date="2018-11" db="EMBL/GenBank/DDBJ databases">
        <authorList>
            <consortium name="Pathogen Informatics"/>
        </authorList>
    </citation>
    <scope>NUCLEOTIDE SEQUENCE [LARGE SCALE GENOMIC DNA]</scope>
</reference>
<proteinExistence type="predicted"/>
<feature type="disulfide bond" evidence="1">
    <location>
        <begin position="456"/>
        <end position="465"/>
    </location>
</feature>
<evidence type="ECO:0000256" key="3">
    <source>
        <dbReference type="SAM" id="SignalP"/>
    </source>
</evidence>
<keyword evidence="2" id="KW-0472">Membrane</keyword>
<protein>
    <submittedName>
        <fullName evidence="7">EGF-like domain-containing protein</fullName>
    </submittedName>
</protein>
<dbReference type="Pfam" id="PF00090">
    <property type="entry name" value="TSP_1"/>
    <property type="match status" value="1"/>
</dbReference>
<dbReference type="EMBL" id="UYSG01010889">
    <property type="protein sequence ID" value="VDL59272.1"/>
    <property type="molecule type" value="Genomic_DNA"/>
</dbReference>
<dbReference type="AlphaFoldDB" id="A0A0R3SPP7"/>
<dbReference type="InterPro" id="IPR000884">
    <property type="entry name" value="TSP1_rpt"/>
</dbReference>
<gene>
    <name evidence="5" type="ORF">HDID_LOCUS6954</name>
</gene>
<keyword evidence="1" id="KW-0245">EGF-like domain</keyword>
<sequence length="596" mass="67622">MRLILLYLWLCIPHCRSQKDNQKIEFLTPNRDEMTNILFPHFTPFSDMMDLVLRASEFGFPSYLRRKKSIFDKITFDIPKNKKYEGVDKVEFDVHDYVKQFIVLAKNITGREISEENVEKSTRSIWLNSFRPKKFQNFIKRNALRVVEYESHPILSKNRPARSKIFAPILNKKYPPSLLPKNLPVFILVMHAWKIFFWTAISESNNFYRTLKDSPYNDHKTVASIPQKTDELTSTFIFHVCSELRGDDSLFPTDLPMGFCPNPCATAPCLTLSHTTGHGCHLIGRGLFMNDFKCECLPGFKWISSADIGGFENDTWERIPSSDEIGACVAIDICETYCDSFGTRRCDLILGTAIAVCVCKLTHMGPTCSLPRDPCIELSEKEKMPGNMACNIGQGGRCIPTFGSDFYECRCPSTWTKDYSLDFENCLALKDRCMSEVCVRGDCISSADGSETLCICPEEAYGERCENLRGSWGHWTPWSSCSPACGSGKIRHRERVRGCLYGDSCRGGKRRQVEVCPENVPCPDELVTLGLGPEALAPQDVLQGGEAQPNFDLQRAYALKYRRHSLLIQVLKFVFLLLCAFAVVCATIMFLYALMK</sequence>
<dbReference type="OrthoDB" id="5855429at2759"/>
<dbReference type="InterPro" id="IPR036383">
    <property type="entry name" value="TSP1_rpt_sf"/>
</dbReference>
<comment type="caution">
    <text evidence="1">Lacks conserved residue(s) required for the propagation of feature annotation.</text>
</comment>
<accession>A0A0R3SPP7</accession>
<keyword evidence="2" id="KW-0812">Transmembrane</keyword>
<dbReference type="SUPFAM" id="SSF82895">
    <property type="entry name" value="TSP-1 type 1 repeat"/>
    <property type="match status" value="1"/>
</dbReference>
<dbReference type="SUPFAM" id="SSF57196">
    <property type="entry name" value="EGF/Laminin"/>
    <property type="match status" value="1"/>
</dbReference>
<evidence type="ECO:0000313" key="5">
    <source>
        <dbReference type="EMBL" id="VDL59272.1"/>
    </source>
</evidence>
<dbReference type="PROSITE" id="PS00022">
    <property type="entry name" value="EGF_1"/>
    <property type="match status" value="2"/>
</dbReference>